<reference evidence="1" key="1">
    <citation type="submission" date="2012-12" db="EMBL/GenBank/DDBJ databases">
        <title>Identification and characterization of a phenylalanine ammonia-lyase gene family in Isatis indigotica Fort.</title>
        <authorList>
            <person name="Liu Q."/>
            <person name="Chen J."/>
            <person name="Zhou X."/>
            <person name="Di P."/>
            <person name="Xiao Y."/>
            <person name="Xuan H."/>
            <person name="Zhang L."/>
            <person name="Chen W."/>
        </authorList>
    </citation>
    <scope>NUCLEOTIDE SEQUENCE</scope>
    <source>
        <tissue evidence="1">Salivary gland</tissue>
    </source>
</reference>
<dbReference type="AlphaFoldDB" id="A0A0K8R5T5"/>
<organism evidence="1">
    <name type="scientific">Ixodes ricinus</name>
    <name type="common">Common tick</name>
    <name type="synonym">Acarus ricinus</name>
    <dbReference type="NCBI Taxonomy" id="34613"/>
    <lineage>
        <taxon>Eukaryota</taxon>
        <taxon>Metazoa</taxon>
        <taxon>Ecdysozoa</taxon>
        <taxon>Arthropoda</taxon>
        <taxon>Chelicerata</taxon>
        <taxon>Arachnida</taxon>
        <taxon>Acari</taxon>
        <taxon>Parasitiformes</taxon>
        <taxon>Ixodida</taxon>
        <taxon>Ixodoidea</taxon>
        <taxon>Ixodidae</taxon>
        <taxon>Ixodinae</taxon>
        <taxon>Ixodes</taxon>
    </lineage>
</organism>
<dbReference type="EMBL" id="GADI01007392">
    <property type="protein sequence ID" value="JAA66416.1"/>
    <property type="molecule type" value="mRNA"/>
</dbReference>
<sequence>MKDLTPVSSAMRETLSLAAPAEWGETVARVCTTCKNFLVKQKIPLFSVTNGYRYPPMPPGLPVLNDVAERLLSPRIPFVSDPSSSCYYN</sequence>
<evidence type="ECO:0000313" key="1">
    <source>
        <dbReference type="EMBL" id="JAA66416.1"/>
    </source>
</evidence>
<name>A0A0K8R5T5_IXORI</name>
<protein>
    <submittedName>
        <fullName evidence="1">Uncharacterized protein</fullName>
    </submittedName>
</protein>
<proteinExistence type="evidence at transcript level"/>
<accession>A0A0K8R5T5</accession>